<sequence length="114" mass="12629">MLITFKSKAAAEIVMYKEHARRILDLLHKDVEQGIITTAELPAAIASIEAAIAESKIHSVSTEVAHDVNMHHNATDDENEHEKPVTVSFATRAFPVLEMLQAAQKMQKDVVWGV</sequence>
<organism evidence="1 2">
    <name type="scientific">Undibacterium rivi</name>
    <dbReference type="NCBI Taxonomy" id="2828729"/>
    <lineage>
        <taxon>Bacteria</taxon>
        <taxon>Pseudomonadati</taxon>
        <taxon>Pseudomonadota</taxon>
        <taxon>Betaproteobacteria</taxon>
        <taxon>Burkholderiales</taxon>
        <taxon>Oxalobacteraceae</taxon>
        <taxon>Undibacterium</taxon>
    </lineage>
</organism>
<dbReference type="Proteomes" id="UP000682982">
    <property type="component" value="Unassembled WGS sequence"/>
</dbReference>
<evidence type="ECO:0000313" key="1">
    <source>
        <dbReference type="EMBL" id="MBR7791216.1"/>
    </source>
</evidence>
<dbReference type="InterPro" id="IPR014991">
    <property type="entry name" value="DUF1840"/>
</dbReference>
<reference evidence="1 2" key="1">
    <citation type="submission" date="2021-04" db="EMBL/GenBank/DDBJ databases">
        <title>novel species isolated from subtropical streams in China.</title>
        <authorList>
            <person name="Lu H."/>
        </authorList>
    </citation>
    <scope>NUCLEOTIDE SEQUENCE [LARGE SCALE GENOMIC DNA]</scope>
    <source>
        <strain evidence="1 2">FT147W</strain>
    </source>
</reference>
<dbReference type="RefSeq" id="WP_212677424.1">
    <property type="nucleotide sequence ID" value="NZ_JAGSPK010000001.1"/>
</dbReference>
<protein>
    <submittedName>
        <fullName evidence="1">DUF1840 domain-containing protein</fullName>
    </submittedName>
</protein>
<evidence type="ECO:0000313" key="2">
    <source>
        <dbReference type="Proteomes" id="UP000682982"/>
    </source>
</evidence>
<dbReference type="EMBL" id="JAGSPK010000001">
    <property type="protein sequence ID" value="MBR7791216.1"/>
    <property type="molecule type" value="Genomic_DNA"/>
</dbReference>
<proteinExistence type="predicted"/>
<dbReference type="Pfam" id="PF08895">
    <property type="entry name" value="DUF1840"/>
    <property type="match status" value="1"/>
</dbReference>
<comment type="caution">
    <text evidence="1">The sequence shown here is derived from an EMBL/GenBank/DDBJ whole genome shotgun (WGS) entry which is preliminary data.</text>
</comment>
<gene>
    <name evidence="1" type="ORF">KDM87_01300</name>
</gene>
<accession>A0ABS5GXN9</accession>
<name>A0ABS5GXN9_9BURK</name>
<keyword evidence="2" id="KW-1185">Reference proteome</keyword>